<gene>
    <name evidence="1" type="ORF">EGR_07980</name>
</gene>
<accession>W6U7F5</accession>
<keyword evidence="2" id="KW-1185">Reference proteome</keyword>
<proteinExistence type="predicted"/>
<dbReference type="RefSeq" id="XP_024348359.1">
    <property type="nucleotide sequence ID" value="XM_024497229.1"/>
</dbReference>
<dbReference type="EMBL" id="APAU02000092">
    <property type="protein sequence ID" value="EUB57163.1"/>
    <property type="molecule type" value="Genomic_DNA"/>
</dbReference>
<dbReference type="Proteomes" id="UP000019149">
    <property type="component" value="Unassembled WGS sequence"/>
</dbReference>
<dbReference type="AlphaFoldDB" id="W6U7F5"/>
<dbReference type="GeneID" id="36343695"/>
<dbReference type="CTD" id="36343695"/>
<sequence>MDSTTLLKNGKTAGNIITFSMIDHSKSQLPDLYRFAYDVNAATFQMFLFVNLKCISLKCGTMWNALVLKENNYWPIAYRLFHVRWNSSGTYAKRAPEAETCIGGVQTSAVEQMKCARREGNKTKRVSTERRAGPPFRFPEYPPGSFLNILVHDTISASSAALLVGKYVDRPTLVPMHC</sequence>
<organism evidence="1 2">
    <name type="scientific">Echinococcus granulosus</name>
    <name type="common">Hydatid tapeworm</name>
    <dbReference type="NCBI Taxonomy" id="6210"/>
    <lineage>
        <taxon>Eukaryota</taxon>
        <taxon>Metazoa</taxon>
        <taxon>Spiralia</taxon>
        <taxon>Lophotrochozoa</taxon>
        <taxon>Platyhelminthes</taxon>
        <taxon>Cestoda</taxon>
        <taxon>Eucestoda</taxon>
        <taxon>Cyclophyllidea</taxon>
        <taxon>Taeniidae</taxon>
        <taxon>Echinococcus</taxon>
        <taxon>Echinococcus granulosus group</taxon>
    </lineage>
</organism>
<evidence type="ECO:0000313" key="2">
    <source>
        <dbReference type="Proteomes" id="UP000019149"/>
    </source>
</evidence>
<dbReference type="KEGG" id="egl:EGR_07980"/>
<comment type="caution">
    <text evidence="1">The sequence shown here is derived from an EMBL/GenBank/DDBJ whole genome shotgun (WGS) entry which is preliminary data.</text>
</comment>
<evidence type="ECO:0000313" key="1">
    <source>
        <dbReference type="EMBL" id="EUB57163.1"/>
    </source>
</evidence>
<name>W6U7F5_ECHGR</name>
<reference evidence="1 2" key="1">
    <citation type="journal article" date="2013" name="Nat. Genet.">
        <title>The genome of the hydatid tapeworm Echinococcus granulosus.</title>
        <authorList>
            <person name="Zheng H."/>
            <person name="Zhang W."/>
            <person name="Zhang L."/>
            <person name="Zhang Z."/>
            <person name="Li J."/>
            <person name="Lu G."/>
            <person name="Zhu Y."/>
            <person name="Wang Y."/>
            <person name="Huang Y."/>
            <person name="Liu J."/>
            <person name="Kang H."/>
            <person name="Chen J."/>
            <person name="Wang L."/>
            <person name="Chen A."/>
            <person name="Yu S."/>
            <person name="Gao Z."/>
            <person name="Jin L."/>
            <person name="Gu W."/>
            <person name="Wang Z."/>
            <person name="Zhao L."/>
            <person name="Shi B."/>
            <person name="Wen H."/>
            <person name="Lin R."/>
            <person name="Jones M.K."/>
            <person name="Brejova B."/>
            <person name="Vinar T."/>
            <person name="Zhao G."/>
            <person name="McManus D.P."/>
            <person name="Chen Z."/>
            <person name="Zhou Y."/>
            <person name="Wang S."/>
        </authorList>
    </citation>
    <scope>NUCLEOTIDE SEQUENCE [LARGE SCALE GENOMIC DNA]</scope>
</reference>
<protein>
    <submittedName>
        <fullName evidence="1">Uncharacterized protein</fullName>
    </submittedName>
</protein>